<dbReference type="EMBL" id="JBAHYK010000030">
    <property type="protein sequence ID" value="KAL0580475.1"/>
    <property type="molecule type" value="Genomic_DNA"/>
</dbReference>
<proteinExistence type="predicted"/>
<feature type="region of interest" description="Disordered" evidence="1">
    <location>
        <begin position="103"/>
        <end position="129"/>
    </location>
</feature>
<evidence type="ECO:0000313" key="2">
    <source>
        <dbReference type="EMBL" id="KAL0580475.1"/>
    </source>
</evidence>
<gene>
    <name evidence="2" type="ORF">V5O48_001545</name>
</gene>
<comment type="caution">
    <text evidence="2">The sequence shown here is derived from an EMBL/GenBank/DDBJ whole genome shotgun (WGS) entry which is preliminary data.</text>
</comment>
<feature type="region of interest" description="Disordered" evidence="1">
    <location>
        <begin position="1"/>
        <end position="47"/>
    </location>
</feature>
<dbReference type="Proteomes" id="UP001465976">
    <property type="component" value="Unassembled WGS sequence"/>
</dbReference>
<feature type="compositionally biased region" description="Basic and acidic residues" evidence="1">
    <location>
        <begin position="103"/>
        <end position="123"/>
    </location>
</feature>
<evidence type="ECO:0000313" key="3">
    <source>
        <dbReference type="Proteomes" id="UP001465976"/>
    </source>
</evidence>
<name>A0ABR3FY59_9AGAR</name>
<feature type="compositionally biased region" description="Polar residues" evidence="1">
    <location>
        <begin position="1"/>
        <end position="12"/>
    </location>
</feature>
<reference evidence="2 3" key="1">
    <citation type="submission" date="2024-02" db="EMBL/GenBank/DDBJ databases">
        <title>A draft genome for the cacao thread blight pathogen Marasmius crinis-equi.</title>
        <authorList>
            <person name="Cohen S.P."/>
            <person name="Baruah I.K."/>
            <person name="Amoako-Attah I."/>
            <person name="Bukari Y."/>
            <person name="Meinhardt L.W."/>
            <person name="Bailey B.A."/>
        </authorList>
    </citation>
    <scope>NUCLEOTIDE SEQUENCE [LARGE SCALE GENOMIC DNA]</scope>
    <source>
        <strain evidence="2 3">GH-76</strain>
    </source>
</reference>
<organism evidence="2 3">
    <name type="scientific">Marasmius crinis-equi</name>
    <dbReference type="NCBI Taxonomy" id="585013"/>
    <lineage>
        <taxon>Eukaryota</taxon>
        <taxon>Fungi</taxon>
        <taxon>Dikarya</taxon>
        <taxon>Basidiomycota</taxon>
        <taxon>Agaricomycotina</taxon>
        <taxon>Agaricomycetes</taxon>
        <taxon>Agaricomycetidae</taxon>
        <taxon>Agaricales</taxon>
        <taxon>Marasmiineae</taxon>
        <taxon>Marasmiaceae</taxon>
        <taxon>Marasmius</taxon>
    </lineage>
</organism>
<protein>
    <submittedName>
        <fullName evidence="2">Uncharacterized protein</fullName>
    </submittedName>
</protein>
<sequence>MQANLERSSSPEPFQFPVPEHVQPRIPIDHTLPASSAQANLPNGHPAPFHWGFRNFEQQKLQWEQDRDRLMTKAQETMSDMSEATLDSLSGTIETLRAKLAEHRVQRDKQQKELEQELQEKNKNPPRWV</sequence>
<keyword evidence="3" id="KW-1185">Reference proteome</keyword>
<accession>A0ABR3FY59</accession>
<evidence type="ECO:0000256" key="1">
    <source>
        <dbReference type="SAM" id="MobiDB-lite"/>
    </source>
</evidence>